<dbReference type="Pfam" id="PF01476">
    <property type="entry name" value="LysM"/>
    <property type="match status" value="3"/>
</dbReference>
<dbReference type="CDD" id="cd12797">
    <property type="entry name" value="M23_peptidase"/>
    <property type="match status" value="1"/>
</dbReference>
<organism evidence="3 4">
    <name type="scientific">Deinococcus wulumuqiensis</name>
    <dbReference type="NCBI Taxonomy" id="980427"/>
    <lineage>
        <taxon>Bacteria</taxon>
        <taxon>Thermotogati</taxon>
        <taxon>Deinococcota</taxon>
        <taxon>Deinococci</taxon>
        <taxon>Deinococcales</taxon>
        <taxon>Deinococcaceae</taxon>
        <taxon>Deinococcus</taxon>
    </lineage>
</organism>
<evidence type="ECO:0000313" key="3">
    <source>
        <dbReference type="EMBL" id="AXG99285.1"/>
    </source>
</evidence>
<feature type="domain" description="LysM" evidence="2">
    <location>
        <begin position="55"/>
        <end position="100"/>
    </location>
</feature>
<keyword evidence="1" id="KW-0732">Signal</keyword>
<dbReference type="InterPro" id="IPR036779">
    <property type="entry name" value="LysM_dom_sf"/>
</dbReference>
<evidence type="ECO:0000256" key="1">
    <source>
        <dbReference type="ARBA" id="ARBA00022729"/>
    </source>
</evidence>
<dbReference type="KEGG" id="dwu:DVJ83_09150"/>
<dbReference type="Gene3D" id="3.10.350.10">
    <property type="entry name" value="LysM domain"/>
    <property type="match status" value="3"/>
</dbReference>
<dbReference type="InterPro" id="IPR011055">
    <property type="entry name" value="Dup_hybrid_motif"/>
</dbReference>
<dbReference type="Proteomes" id="UP000253744">
    <property type="component" value="Chromosome"/>
</dbReference>
<dbReference type="Gene3D" id="2.70.70.10">
    <property type="entry name" value="Glucose Permease (Domain IIA)"/>
    <property type="match status" value="1"/>
</dbReference>
<gene>
    <name evidence="3" type="ORF">DVJ83_09150</name>
</gene>
<dbReference type="PANTHER" id="PTHR21666:SF289">
    <property type="entry name" value="L-ALA--D-GLU ENDOPEPTIDASE"/>
    <property type="match status" value="1"/>
</dbReference>
<dbReference type="InterPro" id="IPR050570">
    <property type="entry name" value="Cell_wall_metabolism_enzyme"/>
</dbReference>
<dbReference type="EMBL" id="CP031158">
    <property type="protein sequence ID" value="AXG99285.1"/>
    <property type="molecule type" value="Genomic_DNA"/>
</dbReference>
<dbReference type="SUPFAM" id="SSF54106">
    <property type="entry name" value="LysM domain"/>
    <property type="match status" value="3"/>
</dbReference>
<sequence length="436" mass="46922">MRYAGNVRPPPIRLKRLSFARSAAGPLLTGIRLSGTPLTGTLLAGVLLLGLAGAEPYRVKPGETLYRIALRTGLSEQTIQKANPVLRGGHTVYAGQVLNIPPKPLPPGTFRVRKGENLKKLARRLGVGEAEIRRANPQIDRRGTLNAGQVLRLPARWIAAQRKAEQVARQRAAQKKAAQQAALKKAAAKKAAAAKVAAAKATAAKVAAAKAVAAKKAKPTTHRVQFGDTFFNIARRYGINPITLQGYNPRYAGRMLEVGTVLSLVAPKPRPAAVRTVVRAAVRLSPAPALRTTTSRSAPRRSPSVWEWPVPGYGRVTSDFGWRTLDGEKELHKGIDVAAPPGTPVVAARSGRVIQAQLDRTYGWGWTVVIQHPDGWQTRYAHLSGIAVQARQLVRQGERVGAVGSTGRVTGPHLHFGLYRNWDPHNPLAVYAGGAD</sequence>
<dbReference type="InterPro" id="IPR018392">
    <property type="entry name" value="LysM"/>
</dbReference>
<dbReference type="SUPFAM" id="SSF51261">
    <property type="entry name" value="Duplicated hybrid motif"/>
    <property type="match status" value="1"/>
</dbReference>
<dbReference type="CDD" id="cd00118">
    <property type="entry name" value="LysM"/>
    <property type="match status" value="2"/>
</dbReference>
<dbReference type="PROSITE" id="PS51782">
    <property type="entry name" value="LYSM"/>
    <property type="match status" value="3"/>
</dbReference>
<dbReference type="PANTHER" id="PTHR21666">
    <property type="entry name" value="PEPTIDASE-RELATED"/>
    <property type="match status" value="1"/>
</dbReference>
<feature type="domain" description="LysM" evidence="2">
    <location>
        <begin position="220"/>
        <end position="264"/>
    </location>
</feature>
<dbReference type="InterPro" id="IPR016047">
    <property type="entry name" value="M23ase_b-sheet_dom"/>
</dbReference>
<evidence type="ECO:0000259" key="2">
    <source>
        <dbReference type="PROSITE" id="PS51782"/>
    </source>
</evidence>
<evidence type="ECO:0000313" key="4">
    <source>
        <dbReference type="Proteomes" id="UP000253744"/>
    </source>
</evidence>
<proteinExistence type="predicted"/>
<dbReference type="Pfam" id="PF01551">
    <property type="entry name" value="Peptidase_M23"/>
    <property type="match status" value="1"/>
</dbReference>
<accession>A0A345IHW3</accession>
<protein>
    <submittedName>
        <fullName evidence="3">LysM peptidoglycan-binding domain-containing protein</fullName>
    </submittedName>
</protein>
<dbReference type="AlphaFoldDB" id="A0A345IHW3"/>
<dbReference type="STRING" id="1288484.GCA_000348665_03057"/>
<dbReference type="SMART" id="SM00257">
    <property type="entry name" value="LysM"/>
    <property type="match status" value="3"/>
</dbReference>
<feature type="domain" description="LysM" evidence="2">
    <location>
        <begin position="108"/>
        <end position="153"/>
    </location>
</feature>
<reference evidence="3 4" key="1">
    <citation type="submission" date="2018-07" db="EMBL/GenBank/DDBJ databases">
        <title>Complete Genome and Methylome Analysis of Deinococcus wulumuqiensis NEB 479.</title>
        <authorList>
            <person name="Fomenkov A."/>
            <person name="Luyten Y."/>
            <person name="Vincze T."/>
            <person name="Anton B.P."/>
            <person name="Clark T."/>
            <person name="Roberts R.J."/>
            <person name="Morgan R.D."/>
        </authorList>
    </citation>
    <scope>NUCLEOTIDE SEQUENCE [LARGE SCALE GENOMIC DNA]</scope>
    <source>
        <strain evidence="3 4">NEB 479</strain>
    </source>
</reference>
<dbReference type="GO" id="GO:0004222">
    <property type="term" value="F:metalloendopeptidase activity"/>
    <property type="evidence" value="ECO:0007669"/>
    <property type="project" value="TreeGrafter"/>
</dbReference>
<name>A0A345IHW3_9DEIO</name>